<proteinExistence type="predicted"/>
<dbReference type="OrthoDB" id="9786188at2"/>
<accession>A0A1M4SY66</accession>
<dbReference type="Pfam" id="PF13472">
    <property type="entry name" value="Lipase_GDSL_2"/>
    <property type="match status" value="1"/>
</dbReference>
<organism evidence="3 4">
    <name type="scientific">Modicisalibacter ilicicola DSM 19980</name>
    <dbReference type="NCBI Taxonomy" id="1121942"/>
    <lineage>
        <taxon>Bacteria</taxon>
        <taxon>Pseudomonadati</taxon>
        <taxon>Pseudomonadota</taxon>
        <taxon>Gammaproteobacteria</taxon>
        <taxon>Oceanospirillales</taxon>
        <taxon>Halomonadaceae</taxon>
        <taxon>Modicisalibacter</taxon>
    </lineage>
</organism>
<dbReference type="InterPro" id="IPR051532">
    <property type="entry name" value="Ester_Hydrolysis_Enzymes"/>
</dbReference>
<dbReference type="PANTHER" id="PTHR30383:SF24">
    <property type="entry name" value="THIOESTERASE 1_PROTEASE 1_LYSOPHOSPHOLIPASE L1"/>
    <property type="match status" value="1"/>
</dbReference>
<evidence type="ECO:0000256" key="1">
    <source>
        <dbReference type="SAM" id="SignalP"/>
    </source>
</evidence>
<dbReference type="InterPro" id="IPR013830">
    <property type="entry name" value="SGNH_hydro"/>
</dbReference>
<evidence type="ECO:0000259" key="2">
    <source>
        <dbReference type="Pfam" id="PF13472"/>
    </source>
</evidence>
<dbReference type="AlphaFoldDB" id="A0A1M4SY66"/>
<dbReference type="PANTHER" id="PTHR30383">
    <property type="entry name" value="THIOESTERASE 1/PROTEASE 1/LYSOPHOSPHOLIPASE L1"/>
    <property type="match status" value="1"/>
</dbReference>
<dbReference type="GO" id="GO:0004622">
    <property type="term" value="F:phosphatidylcholine lysophospholipase activity"/>
    <property type="evidence" value="ECO:0007669"/>
    <property type="project" value="TreeGrafter"/>
</dbReference>
<dbReference type="STRING" id="1121942.SAMN02745148_00268"/>
<dbReference type="CDD" id="cd01822">
    <property type="entry name" value="Lysophospholipase_L1_like"/>
    <property type="match status" value="1"/>
</dbReference>
<dbReference type="EMBL" id="FQUJ01000002">
    <property type="protein sequence ID" value="SHE37168.1"/>
    <property type="molecule type" value="Genomic_DNA"/>
</dbReference>
<evidence type="ECO:0000313" key="4">
    <source>
        <dbReference type="Proteomes" id="UP000184346"/>
    </source>
</evidence>
<protein>
    <submittedName>
        <fullName evidence="3">Acyl-CoA thioesterase-1</fullName>
    </submittedName>
</protein>
<feature type="signal peptide" evidence="1">
    <location>
        <begin position="1"/>
        <end position="30"/>
    </location>
</feature>
<evidence type="ECO:0000313" key="3">
    <source>
        <dbReference type="EMBL" id="SHE37168.1"/>
    </source>
</evidence>
<dbReference type="InterPro" id="IPR036514">
    <property type="entry name" value="SGNH_hydro_sf"/>
</dbReference>
<name>A0A1M4SY66_9GAMM</name>
<keyword evidence="4" id="KW-1185">Reference proteome</keyword>
<feature type="chain" id="PRO_5009907414" evidence="1">
    <location>
        <begin position="31"/>
        <end position="220"/>
    </location>
</feature>
<dbReference type="Gene3D" id="3.40.50.1110">
    <property type="entry name" value="SGNH hydrolase"/>
    <property type="match status" value="1"/>
</dbReference>
<feature type="domain" description="SGNH hydrolase-type esterase" evidence="2">
    <location>
        <begin position="37"/>
        <end position="193"/>
    </location>
</feature>
<reference evidence="3 4" key="1">
    <citation type="submission" date="2016-11" db="EMBL/GenBank/DDBJ databases">
        <authorList>
            <person name="Jaros S."/>
            <person name="Januszkiewicz K."/>
            <person name="Wedrychowicz H."/>
        </authorList>
    </citation>
    <scope>NUCLEOTIDE SEQUENCE [LARGE SCALE GENOMIC DNA]</scope>
    <source>
        <strain evidence="3 4">DSM 19980</strain>
    </source>
</reference>
<dbReference type="RefSeq" id="WP_072818928.1">
    <property type="nucleotide sequence ID" value="NZ_FQUJ01000002.1"/>
</dbReference>
<dbReference type="Proteomes" id="UP000184346">
    <property type="component" value="Unassembled WGS sequence"/>
</dbReference>
<dbReference type="SUPFAM" id="SSF52266">
    <property type="entry name" value="SGNH hydrolase"/>
    <property type="match status" value="1"/>
</dbReference>
<gene>
    <name evidence="3" type="ORF">SAMN02745148_00268</name>
</gene>
<sequence>MVHAFPVVVRFLKKGWLVALLLVWASAANAASTTLLVLGDSLSAAYGIEREAGWVNLLRQRLGDDVKVVNASISGETTAGGETRLPELLRQHAPDIVLIELGGNDGLRGLSPQQMRGNLSSMIEASQRAEAKVLLVGIEIPPNYGQAYTRAFRSVYRGLAEKYGVPLVPFLLDGIALDDGLMQDDGIHPTAEAQPRMLENVWPKLEPLLPKQARERVASH</sequence>
<keyword evidence="1" id="KW-0732">Signal</keyword>